<dbReference type="STRING" id="13333.W1P9X2"/>
<dbReference type="EMBL" id="KI393888">
    <property type="protein sequence ID" value="ERN06677.1"/>
    <property type="molecule type" value="Genomic_DNA"/>
</dbReference>
<dbReference type="OrthoDB" id="2735536at2759"/>
<dbReference type="PANTHER" id="PTHR10366:SF483">
    <property type="entry name" value="CINNAMOYL COA REDUCTASE-LIKE PROTEIN"/>
    <property type="match status" value="1"/>
</dbReference>
<evidence type="ECO:0000256" key="1">
    <source>
        <dbReference type="ARBA" id="ARBA00023002"/>
    </source>
</evidence>
<dbReference type="OMA" id="ICFDQVI"/>
<dbReference type="Pfam" id="PF01073">
    <property type="entry name" value="3Beta_HSD"/>
    <property type="match status" value="1"/>
</dbReference>
<evidence type="ECO:0000313" key="5">
    <source>
        <dbReference type="Proteomes" id="UP000017836"/>
    </source>
</evidence>
<organism evidence="4 5">
    <name type="scientific">Amborella trichopoda</name>
    <dbReference type="NCBI Taxonomy" id="13333"/>
    <lineage>
        <taxon>Eukaryota</taxon>
        <taxon>Viridiplantae</taxon>
        <taxon>Streptophyta</taxon>
        <taxon>Embryophyta</taxon>
        <taxon>Tracheophyta</taxon>
        <taxon>Spermatophyta</taxon>
        <taxon>Magnoliopsida</taxon>
        <taxon>Amborellales</taxon>
        <taxon>Amborellaceae</taxon>
        <taxon>Amborella</taxon>
    </lineage>
</organism>
<evidence type="ECO:0000313" key="4">
    <source>
        <dbReference type="EMBL" id="ERN06677.1"/>
    </source>
</evidence>
<accession>W1P9X2</accession>
<dbReference type="Gramene" id="ERN06677">
    <property type="protein sequence ID" value="ERN06677"/>
    <property type="gene ID" value="AMTR_s00058p00200980"/>
</dbReference>
<dbReference type="SUPFAM" id="SSF51735">
    <property type="entry name" value="NAD(P)-binding Rossmann-fold domains"/>
    <property type="match status" value="1"/>
</dbReference>
<name>W1P9X2_AMBTC</name>
<keyword evidence="1 2" id="KW-0560">Oxidoreductase</keyword>
<dbReference type="InterPro" id="IPR050425">
    <property type="entry name" value="NAD(P)_dehydrat-like"/>
</dbReference>
<dbReference type="InterPro" id="IPR036291">
    <property type="entry name" value="NAD(P)-bd_dom_sf"/>
</dbReference>
<dbReference type="KEGG" id="atr:18434877"/>
<dbReference type="PANTHER" id="PTHR10366">
    <property type="entry name" value="NAD DEPENDENT EPIMERASE/DEHYDRATASE"/>
    <property type="match status" value="1"/>
</dbReference>
<evidence type="ECO:0000256" key="2">
    <source>
        <dbReference type="RuleBase" id="RU004475"/>
    </source>
</evidence>
<dbReference type="CDD" id="cd08958">
    <property type="entry name" value="FR_SDR_e"/>
    <property type="match status" value="1"/>
</dbReference>
<feature type="domain" description="3-beta hydroxysteroid dehydrogenase/isomerase" evidence="3">
    <location>
        <begin position="44"/>
        <end position="164"/>
    </location>
</feature>
<dbReference type="HOGENOM" id="CLU_007383_9_1_1"/>
<dbReference type="GO" id="GO:0016616">
    <property type="term" value="F:oxidoreductase activity, acting on the CH-OH group of donors, NAD or NADP as acceptor"/>
    <property type="evidence" value="ECO:0000318"/>
    <property type="project" value="GO_Central"/>
</dbReference>
<comment type="similarity">
    <text evidence="2">Belongs to the 3-beta-HSD family.</text>
</comment>
<keyword evidence="5" id="KW-1185">Reference proteome</keyword>
<dbReference type="eggNOG" id="KOG1502">
    <property type="taxonomic scope" value="Eukaryota"/>
</dbReference>
<sequence length="345" mass="38627">MGIVRTVERRKAELEEFQRMLRTFHRKPEEVRIASSTEDKVVCITSGISFLGLWIANELLVKGYSVRLAVENEEDLLKLREMEVFTGTRSDVVAVMANVMEIDSLCEAFNGCRGVFHTSAFVDPGGISGYSKHMVNLEAKAAENVIEACARTPSVRKCVFTSSLLACVWREVSGPSGSVLDEKCWSEERVCQEKKLWFALGKTMGEKAGWRKAREREVNMVSICPGLITGPSFHLRNSTWSMAYLKGAREMYEKGVLASVDVSMAAEAHVYLYENMEYGACGRYICFDRVIIRAEEAIDLQEKMAVTILREGEGDSLALPVLSNSKLSRLMSSSFQRCSQFSESL</sequence>
<dbReference type="InterPro" id="IPR002225">
    <property type="entry name" value="3Beta_OHSteriod_DH/Estase"/>
</dbReference>
<proteinExistence type="inferred from homology"/>
<reference evidence="5" key="1">
    <citation type="journal article" date="2013" name="Science">
        <title>The Amborella genome and the evolution of flowering plants.</title>
        <authorList>
            <consortium name="Amborella Genome Project"/>
        </authorList>
    </citation>
    <scope>NUCLEOTIDE SEQUENCE [LARGE SCALE GENOMIC DNA]</scope>
</reference>
<protein>
    <recommendedName>
        <fullName evidence="3">3-beta hydroxysteroid dehydrogenase/isomerase domain-containing protein</fullName>
    </recommendedName>
</protein>
<gene>
    <name evidence="4" type="ORF">AMTR_s00058p00200980</name>
</gene>
<dbReference type="Proteomes" id="UP000017836">
    <property type="component" value="Unassembled WGS sequence"/>
</dbReference>
<dbReference type="Gene3D" id="3.40.50.720">
    <property type="entry name" value="NAD(P)-binding Rossmann-like Domain"/>
    <property type="match status" value="1"/>
</dbReference>
<dbReference type="AlphaFoldDB" id="W1P9X2"/>
<dbReference type="GO" id="GO:0006694">
    <property type="term" value="P:steroid biosynthetic process"/>
    <property type="evidence" value="ECO:0007669"/>
    <property type="project" value="InterPro"/>
</dbReference>
<evidence type="ECO:0000259" key="3">
    <source>
        <dbReference type="Pfam" id="PF01073"/>
    </source>
</evidence>